<evidence type="ECO:0000256" key="1">
    <source>
        <dbReference type="SAM" id="MobiDB-lite"/>
    </source>
</evidence>
<organism evidence="2 3">
    <name type="scientific">Brassicogethes aeneus</name>
    <name type="common">Rape pollen beetle</name>
    <name type="synonym">Meligethes aeneus</name>
    <dbReference type="NCBI Taxonomy" id="1431903"/>
    <lineage>
        <taxon>Eukaryota</taxon>
        <taxon>Metazoa</taxon>
        <taxon>Ecdysozoa</taxon>
        <taxon>Arthropoda</taxon>
        <taxon>Hexapoda</taxon>
        <taxon>Insecta</taxon>
        <taxon>Pterygota</taxon>
        <taxon>Neoptera</taxon>
        <taxon>Endopterygota</taxon>
        <taxon>Coleoptera</taxon>
        <taxon>Polyphaga</taxon>
        <taxon>Cucujiformia</taxon>
        <taxon>Nitidulidae</taxon>
        <taxon>Meligethinae</taxon>
        <taxon>Brassicogethes</taxon>
    </lineage>
</organism>
<feature type="region of interest" description="Disordered" evidence="1">
    <location>
        <begin position="542"/>
        <end position="663"/>
    </location>
</feature>
<feature type="region of interest" description="Disordered" evidence="1">
    <location>
        <begin position="280"/>
        <end position="305"/>
    </location>
</feature>
<evidence type="ECO:0000313" key="3">
    <source>
        <dbReference type="Proteomes" id="UP001154078"/>
    </source>
</evidence>
<feature type="compositionally biased region" description="Polar residues" evidence="1">
    <location>
        <begin position="280"/>
        <end position="290"/>
    </location>
</feature>
<evidence type="ECO:0000313" key="2">
    <source>
        <dbReference type="EMBL" id="CAH0554015.1"/>
    </source>
</evidence>
<feature type="compositionally biased region" description="Polar residues" evidence="1">
    <location>
        <begin position="542"/>
        <end position="555"/>
    </location>
</feature>
<dbReference type="OrthoDB" id="6925743at2759"/>
<feature type="region of interest" description="Disordered" evidence="1">
    <location>
        <begin position="689"/>
        <end position="708"/>
    </location>
</feature>
<accession>A0A9P0B3G3</accession>
<feature type="compositionally biased region" description="Polar residues" evidence="1">
    <location>
        <begin position="606"/>
        <end position="654"/>
    </location>
</feature>
<feature type="region of interest" description="Disordered" evidence="1">
    <location>
        <begin position="63"/>
        <end position="89"/>
    </location>
</feature>
<feature type="compositionally biased region" description="Basic residues" evidence="1">
    <location>
        <begin position="1023"/>
        <end position="1042"/>
    </location>
</feature>
<reference evidence="2" key="1">
    <citation type="submission" date="2021-12" db="EMBL/GenBank/DDBJ databases">
        <authorList>
            <person name="King R."/>
        </authorList>
    </citation>
    <scope>NUCLEOTIDE SEQUENCE</scope>
</reference>
<keyword evidence="3" id="KW-1185">Reference proteome</keyword>
<protein>
    <submittedName>
        <fullName evidence="2">Uncharacterized protein</fullName>
    </submittedName>
</protein>
<gene>
    <name evidence="2" type="ORF">MELIAE_LOCUS5878</name>
</gene>
<sequence length="1042" mass="117792">MSKASAAAGTACRRSRACLCISSRRRRGRGRGRDPTGLAWVRLGDSEISSALTFESHCITSRRQLRRTSPRNSRRHVESPTTEDWETGLREATSQALNREGVSDPNLRGHVFAAPLVGKQENVVPFGDIIVLGRGQLYSTLEGLKFVQDPYQNDCDECHNKINRCGTHQCETWKHPNEQLVALWTAKKIRHREGRGHKYETEYIVSPIRADSSGEYMTKDGRFDYTMPGHVFVLKKTPPPFLDNSVYNNDASEHFPTLSQGLLPPISNNRGPVLFNYNPNGNTHTQNYPQQPIKRPVSRPPSTNDPKEIMLYKELLDSLASKTTTSNGPHRFELNGIPTASQEPNFAQHGTTFVPLQTTLIQLPTGQLVPATTLTQQQSFPTSTSQFPRQKYPTQSTQFIPSAIDTTYSQPPETTRYNPQQQTKPVTIHYYTPAVSEMEKPYSKPTTSVTKQPPTTYATTERYSTTTTHTLPEYSDDFMSSLFPETTGAQQKTTKVVTPFYGNIDQDFETSLFPETTIEHKPSKKPSKKYNKTKPTTVQFIEKTTTEKISTPSSDKTTKENLEEFPENFPTEPMKPITQTPLKKPYPDSINEQLPPPDDNTDTTIPYVSTAPTQKTTQAEAESTANLSKETTPNFSKETTQAYSTDSEPTSHITKITKNKPSRTSATKYTVPYTTVERTTQALNTLKVTTDESTVEESTTPLSDYYLPPKFDRETTKVHSTTLEEEQSTTEMYIQQSTYKEPTTGTIYYTKQPIQTTYGQRIPTTTGEITEYADTNGGTTPTTTPMTTLTYVGTTKPVRYTKRPTKKPTKHTDDFLVDGNQKVNKGSNKFDISNDDIFGSTRYVTQPMKTTKPYVQSDISKDLFGSQRNAKLMQDPDLVKPTPKIIYADFFEASTTETPQFDYENFGTTFYQPNPTSGLYETTHELNPQTSQSYSTSISFKVNKRNKTRETRHEEILYEPTIRAQISELDLGSAYRVYKAQLPVESTTRHTTTPDVKTQLDSLALQVLNHAKGIDYINQQKQPKYKRRFIPKRKNPPIKKKR</sequence>
<feature type="region of interest" description="Disordered" evidence="1">
    <location>
        <begin position="439"/>
        <end position="458"/>
    </location>
</feature>
<feature type="compositionally biased region" description="Polar residues" evidence="1">
    <location>
        <begin position="444"/>
        <end position="454"/>
    </location>
</feature>
<proteinExistence type="predicted"/>
<dbReference type="Proteomes" id="UP001154078">
    <property type="component" value="Chromosome 3"/>
</dbReference>
<feature type="compositionally biased region" description="Basic residues" evidence="1">
    <location>
        <begin position="63"/>
        <end position="74"/>
    </location>
</feature>
<dbReference type="AlphaFoldDB" id="A0A9P0B3G3"/>
<dbReference type="EMBL" id="OV121134">
    <property type="protein sequence ID" value="CAH0554015.1"/>
    <property type="molecule type" value="Genomic_DNA"/>
</dbReference>
<name>A0A9P0B3G3_BRAAE</name>
<feature type="region of interest" description="Disordered" evidence="1">
    <location>
        <begin position="1019"/>
        <end position="1042"/>
    </location>
</feature>